<keyword evidence="3" id="KW-1185">Reference proteome</keyword>
<feature type="compositionally biased region" description="Low complexity" evidence="1">
    <location>
        <begin position="32"/>
        <end position="42"/>
    </location>
</feature>
<dbReference type="AlphaFoldDB" id="A0A9P5CTN2"/>
<name>A0A9P5CTN2_CRYP1</name>
<comment type="caution">
    <text evidence="2">The sequence shown here is derived from an EMBL/GenBank/DDBJ whole genome shotgun (WGS) entry which is preliminary data.</text>
</comment>
<proteinExistence type="predicted"/>
<evidence type="ECO:0000313" key="2">
    <source>
        <dbReference type="EMBL" id="KAF3769847.1"/>
    </source>
</evidence>
<dbReference type="OrthoDB" id="419183at2759"/>
<gene>
    <name evidence="2" type="ORF">M406DRAFT_320076</name>
</gene>
<accession>A0A9P5CTN2</accession>
<organism evidence="2 3">
    <name type="scientific">Cryphonectria parasitica (strain ATCC 38755 / EP155)</name>
    <dbReference type="NCBI Taxonomy" id="660469"/>
    <lineage>
        <taxon>Eukaryota</taxon>
        <taxon>Fungi</taxon>
        <taxon>Dikarya</taxon>
        <taxon>Ascomycota</taxon>
        <taxon>Pezizomycotina</taxon>
        <taxon>Sordariomycetes</taxon>
        <taxon>Sordariomycetidae</taxon>
        <taxon>Diaporthales</taxon>
        <taxon>Cryphonectriaceae</taxon>
        <taxon>Cryphonectria-Endothia species complex</taxon>
        <taxon>Cryphonectria</taxon>
    </lineage>
</organism>
<sequence>MATPHDVPHVYICAFCANTPNMRGGRMRHTGRANAGAAGRGASSKMGPPVSSGAAAAAAAAAASSPLAHKSGRSFR</sequence>
<evidence type="ECO:0000313" key="3">
    <source>
        <dbReference type="Proteomes" id="UP000803844"/>
    </source>
</evidence>
<reference evidence="2" key="1">
    <citation type="journal article" date="2020" name="Phytopathology">
        <title>Genome sequence of the chestnut blight fungus Cryphonectria parasitica EP155: A fundamental resource for an archetypical invasive plant pathogen.</title>
        <authorList>
            <person name="Crouch J.A."/>
            <person name="Dawe A."/>
            <person name="Aerts A."/>
            <person name="Barry K."/>
            <person name="Churchill A.C.L."/>
            <person name="Grimwood J."/>
            <person name="Hillman B."/>
            <person name="Milgroom M.G."/>
            <person name="Pangilinan J."/>
            <person name="Smith M."/>
            <person name="Salamov A."/>
            <person name="Schmutz J."/>
            <person name="Yadav J."/>
            <person name="Grigoriev I.V."/>
            <person name="Nuss D."/>
        </authorList>
    </citation>
    <scope>NUCLEOTIDE SEQUENCE</scope>
    <source>
        <strain evidence="2">EP155</strain>
    </source>
</reference>
<dbReference type="RefSeq" id="XP_040780808.1">
    <property type="nucleotide sequence ID" value="XM_040919343.1"/>
</dbReference>
<dbReference type="EMBL" id="MU032344">
    <property type="protein sequence ID" value="KAF3769847.1"/>
    <property type="molecule type" value="Genomic_DNA"/>
</dbReference>
<dbReference type="Proteomes" id="UP000803844">
    <property type="component" value="Unassembled WGS sequence"/>
</dbReference>
<dbReference type="GeneID" id="63836472"/>
<evidence type="ECO:0000256" key="1">
    <source>
        <dbReference type="SAM" id="MobiDB-lite"/>
    </source>
</evidence>
<protein>
    <submittedName>
        <fullName evidence="2">Uncharacterized protein</fullName>
    </submittedName>
</protein>
<feature type="region of interest" description="Disordered" evidence="1">
    <location>
        <begin position="23"/>
        <end position="55"/>
    </location>
</feature>